<feature type="signal peptide" evidence="1">
    <location>
        <begin position="1"/>
        <end position="22"/>
    </location>
</feature>
<dbReference type="EMBL" id="JAMQJZ010000001">
    <property type="protein sequence ID" value="MDC3418870.1"/>
    <property type="molecule type" value="Genomic_DNA"/>
</dbReference>
<name>A0A9X4AI01_9BACI</name>
<dbReference type="Pfam" id="PF14478">
    <property type="entry name" value="DUF4430"/>
    <property type="match status" value="1"/>
</dbReference>
<evidence type="ECO:0000259" key="2">
    <source>
        <dbReference type="Pfam" id="PF14478"/>
    </source>
</evidence>
<protein>
    <submittedName>
        <fullName evidence="3">DUF4430 domain-containing protein</fullName>
    </submittedName>
</protein>
<feature type="chain" id="PRO_5040842484" evidence="1">
    <location>
        <begin position="23"/>
        <end position="129"/>
    </location>
</feature>
<sequence>MKKFYASLLSLFLMLGILMGCAEEDNANPETESDSAVSITISQDNGAEVIAEEEIVIEEGAILMDVLEENFEVEKSDQGFITSIEGIAQDDENGKYWMYDVNGEEATVGANDYELNPDDKVVFDLHGME</sequence>
<dbReference type="Gene3D" id="2.170.130.30">
    <property type="match status" value="1"/>
</dbReference>
<dbReference type="PROSITE" id="PS51257">
    <property type="entry name" value="PROKAR_LIPOPROTEIN"/>
    <property type="match status" value="1"/>
</dbReference>
<keyword evidence="4" id="KW-1185">Reference proteome</keyword>
<organism evidence="3 4">
    <name type="scientific">Aquibacillus koreensis</name>
    <dbReference type="NCBI Taxonomy" id="279446"/>
    <lineage>
        <taxon>Bacteria</taxon>
        <taxon>Bacillati</taxon>
        <taxon>Bacillota</taxon>
        <taxon>Bacilli</taxon>
        <taxon>Bacillales</taxon>
        <taxon>Bacillaceae</taxon>
        <taxon>Aquibacillus</taxon>
    </lineage>
</organism>
<keyword evidence="1" id="KW-0732">Signal</keyword>
<dbReference type="RefSeq" id="WP_259871168.1">
    <property type="nucleotide sequence ID" value="NZ_JAMQJZ010000001.1"/>
</dbReference>
<comment type="caution">
    <text evidence="3">The sequence shown here is derived from an EMBL/GenBank/DDBJ whole genome shotgun (WGS) entry which is preliminary data.</text>
</comment>
<feature type="domain" description="Transcobalamin-like C-terminal" evidence="2">
    <location>
        <begin position="60"/>
        <end position="126"/>
    </location>
</feature>
<dbReference type="AlphaFoldDB" id="A0A9X4AI01"/>
<evidence type="ECO:0000313" key="4">
    <source>
        <dbReference type="Proteomes" id="UP001145072"/>
    </source>
</evidence>
<evidence type="ECO:0000313" key="3">
    <source>
        <dbReference type="EMBL" id="MDC3418870.1"/>
    </source>
</evidence>
<reference evidence="3" key="1">
    <citation type="submission" date="2022-06" db="EMBL/GenBank/DDBJ databases">
        <title>Aquibacillus sp. a new bacterium isolated from soil saline samples.</title>
        <authorList>
            <person name="Galisteo C."/>
            <person name="De La Haba R."/>
            <person name="Sanchez-Porro C."/>
            <person name="Ventosa A."/>
        </authorList>
    </citation>
    <scope>NUCLEOTIDE SEQUENCE</scope>
    <source>
        <strain evidence="3">JCM 12387</strain>
    </source>
</reference>
<proteinExistence type="predicted"/>
<evidence type="ECO:0000256" key="1">
    <source>
        <dbReference type="SAM" id="SignalP"/>
    </source>
</evidence>
<dbReference type="Proteomes" id="UP001145072">
    <property type="component" value="Unassembled WGS sequence"/>
</dbReference>
<gene>
    <name evidence="3" type="ORF">NC661_00530</name>
</gene>
<dbReference type="InterPro" id="IPR027954">
    <property type="entry name" value="Transcobalamin-like_C"/>
</dbReference>
<accession>A0A9X4AI01</accession>